<name>A0ABW7HS29_9ACTN</name>
<evidence type="ECO:0000256" key="1">
    <source>
        <dbReference type="SAM" id="MobiDB-lite"/>
    </source>
</evidence>
<feature type="region of interest" description="Disordered" evidence="1">
    <location>
        <begin position="1"/>
        <end position="68"/>
    </location>
</feature>
<organism evidence="2 3">
    <name type="scientific">Streptomyces chitinivorans</name>
    <dbReference type="NCBI Taxonomy" id="1257027"/>
    <lineage>
        <taxon>Bacteria</taxon>
        <taxon>Bacillati</taxon>
        <taxon>Actinomycetota</taxon>
        <taxon>Actinomycetes</taxon>
        <taxon>Kitasatosporales</taxon>
        <taxon>Streptomycetaceae</taxon>
        <taxon>Streptomyces</taxon>
    </lineage>
</organism>
<keyword evidence="3" id="KW-1185">Reference proteome</keyword>
<feature type="compositionally biased region" description="Low complexity" evidence="1">
    <location>
        <begin position="50"/>
        <end position="59"/>
    </location>
</feature>
<proteinExistence type="predicted"/>
<dbReference type="Proteomes" id="UP001607069">
    <property type="component" value="Unassembled WGS sequence"/>
</dbReference>
<comment type="caution">
    <text evidence="2">The sequence shown here is derived from an EMBL/GenBank/DDBJ whole genome shotgun (WGS) entry which is preliminary data.</text>
</comment>
<protein>
    <submittedName>
        <fullName evidence="2">2-oxoglutarate dehydrogenase, E2 component, dihydrolipoamide succinyltransferase</fullName>
    </submittedName>
</protein>
<evidence type="ECO:0000313" key="2">
    <source>
        <dbReference type="EMBL" id="MFH0248677.1"/>
    </source>
</evidence>
<evidence type="ECO:0000313" key="3">
    <source>
        <dbReference type="Proteomes" id="UP001607069"/>
    </source>
</evidence>
<feature type="non-terminal residue" evidence="2">
    <location>
        <position position="68"/>
    </location>
</feature>
<reference evidence="2 3" key="1">
    <citation type="submission" date="2024-10" db="EMBL/GenBank/DDBJ databases">
        <authorList>
            <person name="Cho J.-C."/>
        </authorList>
    </citation>
    <scope>NUCLEOTIDE SEQUENCE [LARGE SCALE GENOMIC DNA]</scope>
    <source>
        <strain evidence="2 3">KCTC29696</strain>
    </source>
</reference>
<sequence length="68" mass="6796">MTEYPTPRQSAARPMGGGARTAAPAPERTAGRADAAHAALPDPRDEPDASDLAAAAPRDAPAPPQAPA</sequence>
<dbReference type="EMBL" id="JBIHMK010000030">
    <property type="protein sequence ID" value="MFH0248677.1"/>
    <property type="molecule type" value="Genomic_DNA"/>
</dbReference>
<accession>A0ABW7HS29</accession>
<gene>
    <name evidence="2" type="ORF">ACG5V6_10685</name>
</gene>